<accession>A0A9W9LUT0</accession>
<dbReference type="Gene3D" id="2.30.110.10">
    <property type="entry name" value="Electron Transport, Fmn-binding Protein, Chain A"/>
    <property type="match status" value="1"/>
</dbReference>
<dbReference type="InterPro" id="IPR012349">
    <property type="entry name" value="Split_barrel_FMN-bd"/>
</dbReference>
<gene>
    <name evidence="1" type="ORF">N7492_001976</name>
</gene>
<proteinExistence type="predicted"/>
<dbReference type="Proteomes" id="UP001146351">
    <property type="component" value="Unassembled WGS sequence"/>
</dbReference>
<evidence type="ECO:0000313" key="1">
    <source>
        <dbReference type="EMBL" id="KAJ5178766.1"/>
    </source>
</evidence>
<reference evidence="1" key="2">
    <citation type="journal article" date="2023" name="IMA Fungus">
        <title>Comparative genomic study of the Penicillium genus elucidates a diverse pangenome and 15 lateral gene transfer events.</title>
        <authorList>
            <person name="Petersen C."/>
            <person name="Sorensen T."/>
            <person name="Nielsen M.R."/>
            <person name="Sondergaard T.E."/>
            <person name="Sorensen J.L."/>
            <person name="Fitzpatrick D.A."/>
            <person name="Frisvad J.C."/>
            <person name="Nielsen K.L."/>
        </authorList>
    </citation>
    <scope>NUCLEOTIDE SEQUENCE</scope>
    <source>
        <strain evidence="1">IBT 21917</strain>
    </source>
</reference>
<sequence>MSINIVVLTPCTSVLSTPRAEGSVPALFEFIKQNPLGLLITAISSPSYPYLQSSHIPWVLDGSSTSLDAPAKSRLHGHLPRQNTQVKATIEDASQSSTQVTKDLMIIFTGLPRHYVSSKFYTETKPSTGKVVPTWNYSAVQVYGKATIYFDPSSKTSAYLSQQIHDLSELCRDDVDLIGKMSMS</sequence>
<dbReference type="PANTHER" id="PTHR35802">
    <property type="entry name" value="PROTEASE SYNTHASE AND SPORULATION PROTEIN PAI 2"/>
    <property type="match status" value="1"/>
</dbReference>
<reference evidence="1" key="1">
    <citation type="submission" date="2022-11" db="EMBL/GenBank/DDBJ databases">
        <authorList>
            <person name="Petersen C."/>
        </authorList>
    </citation>
    <scope>NUCLEOTIDE SEQUENCE</scope>
    <source>
        <strain evidence="1">IBT 21917</strain>
    </source>
</reference>
<dbReference type="Pfam" id="PF04299">
    <property type="entry name" value="FMN_bind_2"/>
    <property type="match status" value="1"/>
</dbReference>
<keyword evidence="2" id="KW-1185">Reference proteome</keyword>
<organism evidence="1 2">
    <name type="scientific">Penicillium capsulatum</name>
    <dbReference type="NCBI Taxonomy" id="69766"/>
    <lineage>
        <taxon>Eukaryota</taxon>
        <taxon>Fungi</taxon>
        <taxon>Dikarya</taxon>
        <taxon>Ascomycota</taxon>
        <taxon>Pezizomycotina</taxon>
        <taxon>Eurotiomycetes</taxon>
        <taxon>Eurotiomycetidae</taxon>
        <taxon>Eurotiales</taxon>
        <taxon>Aspergillaceae</taxon>
        <taxon>Penicillium</taxon>
    </lineage>
</organism>
<dbReference type="EMBL" id="JAPQKO010000002">
    <property type="protein sequence ID" value="KAJ5178766.1"/>
    <property type="molecule type" value="Genomic_DNA"/>
</dbReference>
<evidence type="ECO:0000313" key="2">
    <source>
        <dbReference type="Proteomes" id="UP001146351"/>
    </source>
</evidence>
<evidence type="ECO:0008006" key="3">
    <source>
        <dbReference type="Google" id="ProtNLM"/>
    </source>
</evidence>
<dbReference type="AlphaFoldDB" id="A0A9W9LUT0"/>
<name>A0A9W9LUT0_9EURO</name>
<comment type="caution">
    <text evidence="1">The sequence shown here is derived from an EMBL/GenBank/DDBJ whole genome shotgun (WGS) entry which is preliminary data.</text>
</comment>
<dbReference type="OrthoDB" id="2101473at2759"/>
<dbReference type="InterPro" id="IPR007396">
    <property type="entry name" value="TR_PAI2-type"/>
</dbReference>
<dbReference type="SUPFAM" id="SSF50475">
    <property type="entry name" value="FMN-binding split barrel"/>
    <property type="match status" value="1"/>
</dbReference>
<protein>
    <recommendedName>
        <fullName evidence="3">Transcriptional regulator</fullName>
    </recommendedName>
</protein>
<dbReference type="PANTHER" id="PTHR35802:SF1">
    <property type="entry name" value="PROTEASE SYNTHASE AND SPORULATION PROTEIN PAI 2"/>
    <property type="match status" value="1"/>
</dbReference>